<dbReference type="GeneID" id="28972089"/>
<feature type="compositionally biased region" description="Basic and acidic residues" evidence="1">
    <location>
        <begin position="544"/>
        <end position="564"/>
    </location>
</feature>
<evidence type="ECO:0000313" key="3">
    <source>
        <dbReference type="EMBL" id="OBR81619.1"/>
    </source>
</evidence>
<feature type="domain" description="Nitrogen regulatory protein areA GATA-like" evidence="2">
    <location>
        <begin position="48"/>
        <end position="75"/>
    </location>
</feature>
<feature type="compositionally biased region" description="Gly residues" evidence="1">
    <location>
        <begin position="800"/>
        <end position="815"/>
    </location>
</feature>
<feature type="compositionally biased region" description="Gly residues" evidence="1">
    <location>
        <begin position="384"/>
        <end position="394"/>
    </location>
</feature>
<feature type="region of interest" description="Disordered" evidence="1">
    <location>
        <begin position="791"/>
        <end position="825"/>
    </location>
</feature>
<dbReference type="InterPro" id="IPR013860">
    <property type="entry name" value="AreA_GATA"/>
</dbReference>
<feature type="region of interest" description="Disordered" evidence="1">
    <location>
        <begin position="332"/>
        <end position="757"/>
    </location>
</feature>
<evidence type="ECO:0000313" key="4">
    <source>
        <dbReference type="EMBL" id="WWC63748.1"/>
    </source>
</evidence>
<evidence type="ECO:0000259" key="2">
    <source>
        <dbReference type="Pfam" id="PF08550"/>
    </source>
</evidence>
<dbReference type="PANTHER" id="PTHR28051">
    <property type="entry name" value="PROTEIN MTL1-RELATED"/>
    <property type="match status" value="1"/>
</dbReference>
<feature type="compositionally biased region" description="Basic and acidic residues" evidence="1">
    <location>
        <begin position="356"/>
        <end position="366"/>
    </location>
</feature>
<dbReference type="GO" id="GO:0042149">
    <property type="term" value="P:cellular response to glucose starvation"/>
    <property type="evidence" value="ECO:0007669"/>
    <property type="project" value="TreeGrafter"/>
</dbReference>
<dbReference type="AlphaFoldDB" id="A0A1A5ZUY7"/>
<feature type="compositionally biased region" description="Low complexity" evidence="1">
    <location>
        <begin position="565"/>
        <end position="584"/>
    </location>
</feature>
<proteinExistence type="predicted"/>
<feature type="compositionally biased region" description="Low complexity" evidence="1">
    <location>
        <begin position="430"/>
        <end position="466"/>
    </location>
</feature>
<dbReference type="GO" id="GO:0007039">
    <property type="term" value="P:protein catabolic process in the vacuole"/>
    <property type="evidence" value="ECO:0007669"/>
    <property type="project" value="TreeGrafter"/>
</dbReference>
<feature type="compositionally biased region" description="Polar residues" evidence="1">
    <location>
        <begin position="661"/>
        <end position="674"/>
    </location>
</feature>
<accession>A0A1A5ZUY7</accession>
<dbReference type="OrthoDB" id="5563539at2759"/>
<reference evidence="4" key="3">
    <citation type="submission" date="2024-02" db="EMBL/GenBank/DDBJ databases">
        <title>Comparative genomics of Cryptococcus and Kwoniella reveals pathogenesis evolution and contrasting modes of karyotype evolution via chromosome fusion or intercentromeric recombination.</title>
        <authorList>
            <person name="Coelho M.A."/>
            <person name="David-Palma M."/>
            <person name="Shea T."/>
            <person name="Bowers K."/>
            <person name="McGinley-Smith S."/>
            <person name="Mohammad A.W."/>
            <person name="Gnirke A."/>
            <person name="Yurkov A.M."/>
            <person name="Nowrousian M."/>
            <person name="Sun S."/>
            <person name="Cuomo C.A."/>
            <person name="Heitman J."/>
        </authorList>
    </citation>
    <scope>NUCLEOTIDE SEQUENCE</scope>
    <source>
        <strain evidence="4">CBS 10117</strain>
    </source>
</reference>
<feature type="compositionally biased region" description="Polar residues" evidence="1">
    <location>
        <begin position="224"/>
        <end position="240"/>
    </location>
</feature>
<evidence type="ECO:0000313" key="5">
    <source>
        <dbReference type="Proteomes" id="UP000078595"/>
    </source>
</evidence>
<dbReference type="EMBL" id="CP144537">
    <property type="protein sequence ID" value="WWC63748.1"/>
    <property type="molecule type" value="Genomic_DNA"/>
</dbReference>
<feature type="region of interest" description="Disordered" evidence="1">
    <location>
        <begin position="265"/>
        <end position="305"/>
    </location>
</feature>
<feature type="compositionally biased region" description="Polar residues" evidence="1">
    <location>
        <begin position="410"/>
        <end position="423"/>
    </location>
</feature>
<protein>
    <recommendedName>
        <fullName evidence="2">Nitrogen regulatory protein areA GATA-like domain-containing protein</fullName>
    </recommendedName>
</protein>
<dbReference type="Pfam" id="PF08550">
    <property type="entry name" value="GATA_AreA"/>
    <property type="match status" value="1"/>
</dbReference>
<name>A0A1A5ZUY7_9TREE</name>
<keyword evidence="5" id="KW-1185">Reference proteome</keyword>
<dbReference type="GO" id="GO:0005773">
    <property type="term" value="C:vacuole"/>
    <property type="evidence" value="ECO:0007669"/>
    <property type="project" value="GOC"/>
</dbReference>
<dbReference type="InterPro" id="IPR052292">
    <property type="entry name" value="Glucose_repression_reg"/>
</dbReference>
<reference evidence="4" key="2">
    <citation type="submission" date="2013-07" db="EMBL/GenBank/DDBJ databases">
        <authorList>
            <consortium name="The Broad Institute Genome Sequencing Platform"/>
            <person name="Cuomo C."/>
            <person name="Litvintseva A."/>
            <person name="Chen Y."/>
            <person name="Heitman J."/>
            <person name="Sun S."/>
            <person name="Springer D."/>
            <person name="Dromer F."/>
            <person name="Young S.K."/>
            <person name="Zeng Q."/>
            <person name="Gargeya S."/>
            <person name="Fitzgerald M."/>
            <person name="Abouelleil A."/>
            <person name="Alvarado L."/>
            <person name="Berlin A.M."/>
            <person name="Chapman S.B."/>
            <person name="Dewar J."/>
            <person name="Goldberg J."/>
            <person name="Griggs A."/>
            <person name="Gujja S."/>
            <person name="Hansen M."/>
            <person name="Howarth C."/>
            <person name="Imamovic A."/>
            <person name="Larimer J."/>
            <person name="McCowan C."/>
            <person name="Murphy C."/>
            <person name="Pearson M."/>
            <person name="Priest M."/>
            <person name="Roberts A."/>
            <person name="Saif S."/>
            <person name="Shea T."/>
            <person name="Sykes S."/>
            <person name="Wortman J."/>
            <person name="Nusbaum C."/>
            <person name="Birren B."/>
        </authorList>
    </citation>
    <scope>NUCLEOTIDE SEQUENCE</scope>
    <source>
        <strain evidence="4">CBS 10117</strain>
    </source>
</reference>
<reference evidence="3" key="1">
    <citation type="submission" date="2013-07" db="EMBL/GenBank/DDBJ databases">
        <title>The Genome Sequence of Cryptococcus dejecticola CBS10117.</title>
        <authorList>
            <consortium name="The Broad Institute Genome Sequencing Platform"/>
            <person name="Cuomo C."/>
            <person name="Litvintseva A."/>
            <person name="Chen Y."/>
            <person name="Heitman J."/>
            <person name="Sun S."/>
            <person name="Springer D."/>
            <person name="Dromer F."/>
            <person name="Young S.K."/>
            <person name="Zeng Q."/>
            <person name="Gargeya S."/>
            <person name="Fitzgerald M."/>
            <person name="Abouelleil A."/>
            <person name="Alvarado L."/>
            <person name="Berlin A.M."/>
            <person name="Chapman S.B."/>
            <person name="Dewar J."/>
            <person name="Goldberg J."/>
            <person name="Griggs A."/>
            <person name="Gujja S."/>
            <person name="Hansen M."/>
            <person name="Howarth C."/>
            <person name="Imamovic A."/>
            <person name="Larimer J."/>
            <person name="McCowan C."/>
            <person name="Murphy C."/>
            <person name="Pearson M."/>
            <person name="Priest M."/>
            <person name="Roberts A."/>
            <person name="Saif S."/>
            <person name="Shea T."/>
            <person name="Sykes S."/>
            <person name="Wortman J."/>
            <person name="Nusbaum C."/>
            <person name="Birren B."/>
        </authorList>
    </citation>
    <scope>NUCLEOTIDE SEQUENCE [LARGE SCALE GENOMIC DNA]</scope>
    <source>
        <strain evidence="3">CBS 10117</strain>
    </source>
</reference>
<dbReference type="KEGG" id="kdj:28972089"/>
<sequence>MAQIIPPITSLPIDSSAAPSVEDIQDRLPSICVDYLSHDWSEEDVWASWRNMTRHKHEIANGVRLENASWRTWQKQRNKLKTISPETLNWLKDSDVTWLYGPLHTANVEPVRPLKVASTDERYGIDRPNPNLPAPVLKKPILKHRTLSEMLTGPRPSSPILEATTSRDEMDSDDKDLDRPQLLQSKSDTNVMRARTQPVTREKSPPRDFNLDIGTATAIASNTDHLNQATSPGSVTSPGSNAEGGKKHISFNTFVEQVIALDEPRDLNNNLDSSDDEMLEMRSSSYSSSSRSSRPSLSRTSSSNSDHLTIAKIAPTSLKTLNLPGSSGAMIYAPPPEYQSPGNNSQASFDFPSPQVDKHTGKWANHDEDEDDYGSVGFDYFGGPNLGGTSGSGGEEGDRRSAAQPIPSHVASSSHGKNSAPTVNQPPQQPKWRQQPQGQGQSPSASAEPSSVSSSSSSSSSLNVLSPPQPSRSILKVRSPQQSTSNIPEPSSPPTAYFNYTPSAATGIGGMRGSAAAGSPYDYSTPGPTGSPISSPQAAINTVDEQRGRGRTPSRDRGLNDRSTSRGTSTSSTGSFGSASSARSPNEQTATSPSGSQQVLPRKVSSPSSQLDKVQEGVSWQPSSSTEEKEKDAANYVPDRSNTPTPHSSPQISLRPLKDTSPASLPHQSTTTRVSDLPKADPPTTISPTNSTSFAPTSSQSTAHAPAPSSSSSTSASATAPPSNARSNSGGKATIAHVGTNAQPTLSNQPFQLHDEDDGASIMGRAANIASTAKDLLGALWYGNEGGTAGGNVNRHTGTQGQGQGQGGHGAGAGGRGHRRGTSLG</sequence>
<feature type="compositionally biased region" description="Polar residues" evidence="1">
    <location>
        <begin position="640"/>
        <end position="652"/>
    </location>
</feature>
<feature type="compositionally biased region" description="Low complexity" evidence="1">
    <location>
        <begin position="524"/>
        <end position="536"/>
    </location>
</feature>
<feature type="region of interest" description="Disordered" evidence="1">
    <location>
        <begin position="224"/>
        <end position="246"/>
    </location>
</feature>
<gene>
    <name evidence="3" type="ORF">I303_08390</name>
    <name evidence="4" type="ORF">I303_106353</name>
</gene>
<dbReference type="EMBL" id="KI894037">
    <property type="protein sequence ID" value="OBR81619.1"/>
    <property type="molecule type" value="Genomic_DNA"/>
</dbReference>
<feature type="compositionally biased region" description="Polar residues" evidence="1">
    <location>
        <begin position="740"/>
        <end position="751"/>
    </location>
</feature>
<feature type="compositionally biased region" description="Low complexity" evidence="1">
    <location>
        <begin position="282"/>
        <end position="305"/>
    </location>
</feature>
<feature type="compositionally biased region" description="Low complexity" evidence="1">
    <location>
        <begin position="682"/>
        <end position="729"/>
    </location>
</feature>
<dbReference type="RefSeq" id="XP_018259461.1">
    <property type="nucleotide sequence ID" value="XM_018411649.1"/>
</dbReference>
<dbReference type="Proteomes" id="UP000078595">
    <property type="component" value="Chromosome 8"/>
</dbReference>
<dbReference type="VEuPathDB" id="FungiDB:I303_08390"/>
<feature type="compositionally biased region" description="Basic residues" evidence="1">
    <location>
        <begin position="816"/>
        <end position="825"/>
    </location>
</feature>
<dbReference type="STRING" id="1296121.A0A1A5ZUY7"/>
<feature type="compositionally biased region" description="Polar residues" evidence="1">
    <location>
        <begin position="479"/>
        <end position="489"/>
    </location>
</feature>
<feature type="compositionally biased region" description="Basic and acidic residues" evidence="1">
    <location>
        <begin position="200"/>
        <end position="210"/>
    </location>
</feature>
<feature type="region of interest" description="Disordered" evidence="1">
    <location>
        <begin position="147"/>
        <end position="211"/>
    </location>
</feature>
<dbReference type="PANTHER" id="PTHR28051:SF1">
    <property type="entry name" value="PROTEIN MTL1-RELATED"/>
    <property type="match status" value="1"/>
</dbReference>
<evidence type="ECO:0000256" key="1">
    <source>
        <dbReference type="SAM" id="MobiDB-lite"/>
    </source>
</evidence>
<feature type="compositionally biased region" description="Polar residues" evidence="1">
    <location>
        <begin position="585"/>
        <end position="625"/>
    </location>
</feature>
<organism evidence="3">
    <name type="scientific">Kwoniella dejecticola CBS 10117</name>
    <dbReference type="NCBI Taxonomy" id="1296121"/>
    <lineage>
        <taxon>Eukaryota</taxon>
        <taxon>Fungi</taxon>
        <taxon>Dikarya</taxon>
        <taxon>Basidiomycota</taxon>
        <taxon>Agaricomycotina</taxon>
        <taxon>Tremellomycetes</taxon>
        <taxon>Tremellales</taxon>
        <taxon>Cryptococcaceae</taxon>
        <taxon>Kwoniella</taxon>
    </lineage>
</organism>